<dbReference type="EMBL" id="HBUE01297292">
    <property type="protein sequence ID" value="CAG6577069.1"/>
    <property type="molecule type" value="Transcribed_RNA"/>
</dbReference>
<dbReference type="EMBL" id="HBUE01191376">
    <property type="protein sequence ID" value="CAG6525361.1"/>
    <property type="molecule type" value="Transcribed_RNA"/>
</dbReference>
<accession>A0A8D8GZJ3</accession>
<dbReference type="EMBL" id="HBUE01297291">
    <property type="protein sequence ID" value="CAG6577068.1"/>
    <property type="molecule type" value="Transcribed_RNA"/>
</dbReference>
<sequence>MPTAPEIACVADNLRTRPNIPRRMTASHKFSSSLCHVFLTGSRCSFIKISLFSPSIFSSIPPSSWNHFQERTRRNRSCTPKLRVAAATTTTARSANLHTKLFLSLSLACILLLQLSPACSGTAEKRAAVTIGLEVRGTSFCDV</sequence>
<proteinExistence type="predicted"/>
<protein>
    <submittedName>
        <fullName evidence="1">(northern house mosquito) hypothetical protein</fullName>
    </submittedName>
</protein>
<name>A0A8D8GZJ3_CULPI</name>
<evidence type="ECO:0000313" key="1">
    <source>
        <dbReference type="EMBL" id="CAG6525361.1"/>
    </source>
</evidence>
<dbReference type="AlphaFoldDB" id="A0A8D8GZJ3"/>
<reference evidence="1" key="1">
    <citation type="submission" date="2021-05" db="EMBL/GenBank/DDBJ databases">
        <authorList>
            <person name="Alioto T."/>
            <person name="Alioto T."/>
            <person name="Gomez Garrido J."/>
        </authorList>
    </citation>
    <scope>NUCLEOTIDE SEQUENCE</scope>
</reference>
<organism evidence="1">
    <name type="scientific">Culex pipiens</name>
    <name type="common">House mosquito</name>
    <dbReference type="NCBI Taxonomy" id="7175"/>
    <lineage>
        <taxon>Eukaryota</taxon>
        <taxon>Metazoa</taxon>
        <taxon>Ecdysozoa</taxon>
        <taxon>Arthropoda</taxon>
        <taxon>Hexapoda</taxon>
        <taxon>Insecta</taxon>
        <taxon>Pterygota</taxon>
        <taxon>Neoptera</taxon>
        <taxon>Endopterygota</taxon>
        <taxon>Diptera</taxon>
        <taxon>Nematocera</taxon>
        <taxon>Culicoidea</taxon>
        <taxon>Culicidae</taxon>
        <taxon>Culicinae</taxon>
        <taxon>Culicini</taxon>
        <taxon>Culex</taxon>
        <taxon>Culex</taxon>
    </lineage>
</organism>
<dbReference type="EMBL" id="HBUE01191377">
    <property type="protein sequence ID" value="CAG6525362.1"/>
    <property type="molecule type" value="Transcribed_RNA"/>
</dbReference>